<dbReference type="InterPro" id="IPR050984">
    <property type="entry name" value="Gfo/Idh/MocA_domain"/>
</dbReference>
<evidence type="ECO:0000256" key="1">
    <source>
        <dbReference type="ARBA" id="ARBA00010928"/>
    </source>
</evidence>
<name>A0A8C3S2J0_CHESE</name>
<proteinExistence type="inferred from homology"/>
<dbReference type="PANTHER" id="PTHR22604">
    <property type="entry name" value="OXIDOREDUCTASES"/>
    <property type="match status" value="1"/>
</dbReference>
<feature type="domain" description="GFO/IDH/MocA-like oxidoreductase" evidence="4">
    <location>
        <begin position="36"/>
        <end position="149"/>
    </location>
</feature>
<dbReference type="GO" id="GO:0042843">
    <property type="term" value="P:D-xylose catabolic process"/>
    <property type="evidence" value="ECO:0007669"/>
    <property type="project" value="TreeGrafter"/>
</dbReference>
<organism evidence="5 6">
    <name type="scientific">Chelydra serpentina</name>
    <name type="common">Snapping turtle</name>
    <name type="synonym">Testudo serpentina</name>
    <dbReference type="NCBI Taxonomy" id="8475"/>
    <lineage>
        <taxon>Eukaryota</taxon>
        <taxon>Metazoa</taxon>
        <taxon>Chordata</taxon>
        <taxon>Craniata</taxon>
        <taxon>Vertebrata</taxon>
        <taxon>Euteleostomi</taxon>
        <taxon>Archelosauria</taxon>
        <taxon>Testudinata</taxon>
        <taxon>Testudines</taxon>
        <taxon>Cryptodira</taxon>
        <taxon>Durocryptodira</taxon>
        <taxon>Americhelydia</taxon>
        <taxon>Chelydroidea</taxon>
        <taxon>Chelydridae</taxon>
        <taxon>Chelydra</taxon>
    </lineage>
</organism>
<dbReference type="PANTHER" id="PTHR22604:SF105">
    <property type="entry name" value="TRANS-1,2-DIHYDROBENZENE-1,2-DIOL DEHYDROGENASE"/>
    <property type="match status" value="1"/>
</dbReference>
<reference evidence="5" key="2">
    <citation type="submission" date="2025-09" db="UniProtKB">
        <authorList>
            <consortium name="Ensembl"/>
        </authorList>
    </citation>
    <scope>IDENTIFICATION</scope>
</reference>
<reference evidence="5" key="1">
    <citation type="submission" date="2025-08" db="UniProtKB">
        <authorList>
            <consortium name="Ensembl"/>
        </authorList>
    </citation>
    <scope>IDENTIFICATION</scope>
</reference>
<dbReference type="AlphaFoldDB" id="A0A8C3S2J0"/>
<dbReference type="Gene3D" id="3.30.360.10">
    <property type="entry name" value="Dihydrodipicolinate Reductase, domain 2"/>
    <property type="match status" value="1"/>
</dbReference>
<dbReference type="SUPFAM" id="SSF55347">
    <property type="entry name" value="Glyceraldehyde-3-phosphate dehydrogenase-like, C-terminal domain"/>
    <property type="match status" value="1"/>
</dbReference>
<accession>A0A8C3S2J0</accession>
<comment type="similarity">
    <text evidence="1">Belongs to the Gfo/Idh/MocA family.</text>
</comment>
<evidence type="ECO:0000259" key="4">
    <source>
        <dbReference type="Pfam" id="PF22725"/>
    </source>
</evidence>
<evidence type="ECO:0000256" key="2">
    <source>
        <dbReference type="ARBA" id="ARBA00023002"/>
    </source>
</evidence>
<evidence type="ECO:0000313" key="5">
    <source>
        <dbReference type="Ensembl" id="ENSCSRP00000008653.1"/>
    </source>
</evidence>
<evidence type="ECO:0000313" key="6">
    <source>
        <dbReference type="Proteomes" id="UP000694403"/>
    </source>
</evidence>
<keyword evidence="2" id="KW-0560">Oxidoreductase</keyword>
<protein>
    <recommendedName>
        <fullName evidence="4">GFO/IDH/MocA-like oxidoreductase domain-containing protein</fullName>
    </recommendedName>
</protein>
<dbReference type="Ensembl" id="ENSCSRT00000008953.1">
    <property type="protein sequence ID" value="ENSCSRP00000008653.1"/>
    <property type="gene ID" value="ENSCSRG00000006429.1"/>
</dbReference>
<dbReference type="InterPro" id="IPR055170">
    <property type="entry name" value="GFO_IDH_MocA-like_dom"/>
</dbReference>
<dbReference type="GO" id="GO:0047837">
    <property type="term" value="F:D-xylose 1-dehydrogenase (NADP+) activity"/>
    <property type="evidence" value="ECO:0007669"/>
    <property type="project" value="TreeGrafter"/>
</dbReference>
<evidence type="ECO:0000256" key="3">
    <source>
        <dbReference type="SAM" id="MobiDB-lite"/>
    </source>
</evidence>
<sequence>QAISCQETGCRPQDPLPCAPLPPQAYWTRFFPASERLHALLSQRALGELKVVRADFGAPVSGFPRMVQKELGAGALLDIGCYCVHFATMVFGDERPESIVASGFLQPTGVDETLSVILNYGGKRQAVITCSMMTWLPNQAAISGTEGIIQLPSQMWSPTELVVKGQREEFPLPTPSQPTNFPRSTGLRYEAQHVRQCLLKGNGGRGGGHCRGEGRNATGTGFPSPWIASSGKTREAQYPNGLKDYRMAPPMAQINILPTRQVHSWRFTAKKQRVTIAIVSKFTLAFLWARIGIHLCHNT</sequence>
<keyword evidence="6" id="KW-1185">Reference proteome</keyword>
<dbReference type="Proteomes" id="UP000694403">
    <property type="component" value="Unplaced"/>
</dbReference>
<feature type="region of interest" description="Disordered" evidence="3">
    <location>
        <begin position="214"/>
        <end position="233"/>
    </location>
</feature>
<dbReference type="Pfam" id="PF22725">
    <property type="entry name" value="GFO_IDH_MocA_C3"/>
    <property type="match status" value="1"/>
</dbReference>